<feature type="compositionally biased region" description="Low complexity" evidence="1">
    <location>
        <begin position="26"/>
        <end position="56"/>
    </location>
</feature>
<reference evidence="3" key="1">
    <citation type="submission" date="2016-10" db="EMBL/GenBank/DDBJ databases">
        <authorList>
            <person name="Varghese N."/>
            <person name="Submissions S."/>
        </authorList>
    </citation>
    <scope>NUCLEOTIDE SEQUENCE [LARGE SCALE GENOMIC DNA]</scope>
    <source>
        <strain evidence="3">CGMCC 1.7739</strain>
    </source>
</reference>
<gene>
    <name evidence="2" type="ORF">SAMN04488063_0103</name>
</gene>
<dbReference type="AlphaFoldDB" id="A0A1I2X4I3"/>
<accession>A0A1I2X4I3</accession>
<organism evidence="2 3">
    <name type="scientific">Halopelagius inordinatus</name>
    <dbReference type="NCBI Taxonomy" id="553467"/>
    <lineage>
        <taxon>Archaea</taxon>
        <taxon>Methanobacteriati</taxon>
        <taxon>Methanobacteriota</taxon>
        <taxon>Stenosarchaea group</taxon>
        <taxon>Halobacteria</taxon>
        <taxon>Halobacteriales</taxon>
        <taxon>Haloferacaceae</taxon>
    </lineage>
</organism>
<sequence length="160" mass="15698">MTDFDAGAAAARAVGDLADRDVGDAAADAATDAVEATTDAATDAATDTDNDSSTSTADEEIGLMDVLMHTKPDLSVDEVQDRLGVGPAGANAVVGVRKVAHRLTGSGGSDGTPAIINFATAGYLTVNGLEDNDVDDSGGGEDADRSTNGDAPSIGGVSGA</sequence>
<name>A0A1I2X4I3_9EURY</name>
<feature type="region of interest" description="Disordered" evidence="1">
    <location>
        <begin position="26"/>
        <end position="62"/>
    </location>
</feature>
<protein>
    <submittedName>
        <fullName evidence="2">Uncharacterized protein</fullName>
    </submittedName>
</protein>
<dbReference type="Proteomes" id="UP000198876">
    <property type="component" value="Unassembled WGS sequence"/>
</dbReference>
<evidence type="ECO:0000313" key="2">
    <source>
        <dbReference type="EMBL" id="SFH07606.1"/>
    </source>
</evidence>
<dbReference type="EMBL" id="FOOQ01000013">
    <property type="protein sequence ID" value="SFH07606.1"/>
    <property type="molecule type" value="Genomic_DNA"/>
</dbReference>
<feature type="compositionally biased region" description="Acidic residues" evidence="1">
    <location>
        <begin position="130"/>
        <end position="141"/>
    </location>
</feature>
<keyword evidence="3" id="KW-1185">Reference proteome</keyword>
<dbReference type="RefSeq" id="WP_092894109.1">
    <property type="nucleotide sequence ID" value="NZ_FOOQ01000013.1"/>
</dbReference>
<dbReference type="STRING" id="553467.SAMN04488063_0103"/>
<proteinExistence type="predicted"/>
<feature type="region of interest" description="Disordered" evidence="1">
    <location>
        <begin position="130"/>
        <end position="160"/>
    </location>
</feature>
<evidence type="ECO:0000256" key="1">
    <source>
        <dbReference type="SAM" id="MobiDB-lite"/>
    </source>
</evidence>
<evidence type="ECO:0000313" key="3">
    <source>
        <dbReference type="Proteomes" id="UP000198876"/>
    </source>
</evidence>